<proteinExistence type="predicted"/>
<dbReference type="InterPro" id="IPR058625">
    <property type="entry name" value="MdtA-like_BSH"/>
</dbReference>
<evidence type="ECO:0000313" key="5">
    <source>
        <dbReference type="Proteomes" id="UP000292958"/>
    </source>
</evidence>
<dbReference type="Proteomes" id="UP000292958">
    <property type="component" value="Unassembled WGS sequence"/>
</dbReference>
<dbReference type="EMBL" id="SHKW01000001">
    <property type="protein sequence ID" value="RZU41895.1"/>
    <property type="molecule type" value="Genomic_DNA"/>
</dbReference>
<dbReference type="PANTHER" id="PTHR30367">
    <property type="entry name" value="P-HYDROXYBENZOIC ACID EFFLUX PUMP SUBUNIT AAEA-RELATED"/>
    <property type="match status" value="1"/>
</dbReference>
<evidence type="ECO:0000313" key="4">
    <source>
        <dbReference type="EMBL" id="RZU41895.1"/>
    </source>
</evidence>
<dbReference type="Gene3D" id="2.40.50.100">
    <property type="match status" value="1"/>
</dbReference>
<dbReference type="InterPro" id="IPR058634">
    <property type="entry name" value="AaeA-lik-b-barrel"/>
</dbReference>
<evidence type="ECO:0000256" key="1">
    <source>
        <dbReference type="SAM" id="Phobius"/>
    </source>
</evidence>
<name>A0A4Q7YXR2_9BACT</name>
<keyword evidence="1" id="KW-0812">Transmembrane</keyword>
<keyword evidence="5" id="KW-1185">Reference proteome</keyword>
<sequence length="356" mass="38577">MALLDGALTMEARGVNQRKPLGILIALLIVGAAVGLAVKVASRTKLSTDDASIDAEVIHVASAVGGRIIELPIHENELIHRGDLLLRIDPVPYQTNVAAAEAQLALSRATLESKRRLVSAQRSNAEIASEQTRRAQTNLELSMRTEERLKPLTAKGYVPKQQLDQAGVATQNATSSLTEAKEQETAAHHLVDDVAAAEAAVRAAAAALTNARRALEDTEVRAPHEGRIVGLSVSTGEMVIPSQSLFTLINTEEWFVSANFREIDLKRVKQGDCVTVYSMIDRHAPMKGIVDSIGFGVLSEDRINVPRSVPYVEPSLNWVRVAQRFPVRIHLQEPPEQLVRIGASAIAEVDHGTACR</sequence>
<dbReference type="NCBIfam" id="NF007785">
    <property type="entry name" value="PRK10476.1"/>
    <property type="match status" value="1"/>
</dbReference>
<protein>
    <submittedName>
        <fullName evidence="4">Multidrug efflux system membrane fusion protein</fullName>
    </submittedName>
</protein>
<feature type="domain" description="p-hydroxybenzoic acid efflux pump subunit AaeA-like beta-barrel" evidence="3">
    <location>
        <begin position="254"/>
        <end position="345"/>
    </location>
</feature>
<reference evidence="4 5" key="1">
    <citation type="submission" date="2019-02" db="EMBL/GenBank/DDBJ databases">
        <title>Genomic Encyclopedia of Archaeal and Bacterial Type Strains, Phase II (KMG-II): from individual species to whole genera.</title>
        <authorList>
            <person name="Goeker M."/>
        </authorList>
    </citation>
    <scope>NUCLEOTIDE SEQUENCE [LARGE SCALE GENOMIC DNA]</scope>
    <source>
        <strain evidence="4 5">DSM 18101</strain>
    </source>
</reference>
<gene>
    <name evidence="4" type="ORF">BDD14_3437</name>
</gene>
<dbReference type="Gene3D" id="2.40.30.170">
    <property type="match status" value="1"/>
</dbReference>
<dbReference type="PANTHER" id="PTHR30367:SF1">
    <property type="entry name" value="MULTIDRUG RESISTANCE PROTEIN MDTN"/>
    <property type="match status" value="1"/>
</dbReference>
<dbReference type="AlphaFoldDB" id="A0A4Q7YXR2"/>
<dbReference type="InterPro" id="IPR050393">
    <property type="entry name" value="MFP_Efflux_Pump"/>
</dbReference>
<dbReference type="SUPFAM" id="SSF111369">
    <property type="entry name" value="HlyD-like secretion proteins"/>
    <property type="match status" value="2"/>
</dbReference>
<evidence type="ECO:0000259" key="2">
    <source>
        <dbReference type="Pfam" id="PF25917"/>
    </source>
</evidence>
<accession>A0A4Q7YXR2</accession>
<dbReference type="Pfam" id="PF25963">
    <property type="entry name" value="Beta-barrel_AAEA"/>
    <property type="match status" value="1"/>
</dbReference>
<dbReference type="Pfam" id="PF25917">
    <property type="entry name" value="BSH_RND"/>
    <property type="match status" value="1"/>
</dbReference>
<evidence type="ECO:0000259" key="3">
    <source>
        <dbReference type="Pfam" id="PF25963"/>
    </source>
</evidence>
<keyword evidence="1" id="KW-0472">Membrane</keyword>
<keyword evidence="1" id="KW-1133">Transmembrane helix</keyword>
<feature type="transmembrane region" description="Helical" evidence="1">
    <location>
        <begin position="20"/>
        <end position="38"/>
    </location>
</feature>
<feature type="domain" description="Multidrug resistance protein MdtA-like barrel-sandwich hybrid" evidence="2">
    <location>
        <begin position="57"/>
        <end position="248"/>
    </location>
</feature>
<comment type="caution">
    <text evidence="4">The sequence shown here is derived from an EMBL/GenBank/DDBJ whole genome shotgun (WGS) entry which is preliminary data.</text>
</comment>
<organism evidence="4 5">
    <name type="scientific">Edaphobacter modestus</name>
    <dbReference type="NCBI Taxonomy" id="388466"/>
    <lineage>
        <taxon>Bacteria</taxon>
        <taxon>Pseudomonadati</taxon>
        <taxon>Acidobacteriota</taxon>
        <taxon>Terriglobia</taxon>
        <taxon>Terriglobales</taxon>
        <taxon>Acidobacteriaceae</taxon>
        <taxon>Edaphobacter</taxon>
    </lineage>
</organism>